<dbReference type="PANTHER" id="PTHR33744">
    <property type="entry name" value="CARBOHYDRATE DIACID REGULATOR"/>
    <property type="match status" value="1"/>
</dbReference>
<name>A0ABN3V722_9PSEU</name>
<evidence type="ECO:0000313" key="4">
    <source>
        <dbReference type="Proteomes" id="UP001500979"/>
    </source>
</evidence>
<dbReference type="RefSeq" id="WP_344678415.1">
    <property type="nucleotide sequence ID" value="NZ_BAAAUX010000005.1"/>
</dbReference>
<dbReference type="InterPro" id="IPR012914">
    <property type="entry name" value="PucR_dom"/>
</dbReference>
<protein>
    <submittedName>
        <fullName evidence="3">PucR family transcriptional regulator</fullName>
    </submittedName>
</protein>
<feature type="domain" description="PucR C-terminal helix-turn-helix" evidence="2">
    <location>
        <begin position="419"/>
        <end position="476"/>
    </location>
</feature>
<feature type="domain" description="Purine catabolism PurC-like" evidence="1">
    <location>
        <begin position="8"/>
        <end position="123"/>
    </location>
</feature>
<dbReference type="EMBL" id="BAAAUX010000005">
    <property type="protein sequence ID" value="GAA2780026.1"/>
    <property type="molecule type" value="Genomic_DNA"/>
</dbReference>
<dbReference type="InterPro" id="IPR025736">
    <property type="entry name" value="PucR_C-HTH_dom"/>
</dbReference>
<dbReference type="Pfam" id="PF13556">
    <property type="entry name" value="HTH_30"/>
    <property type="match status" value="1"/>
</dbReference>
<accession>A0ABN3V722</accession>
<dbReference type="Pfam" id="PF07905">
    <property type="entry name" value="PucR"/>
    <property type="match status" value="1"/>
</dbReference>
<proteinExistence type="predicted"/>
<dbReference type="InterPro" id="IPR042070">
    <property type="entry name" value="PucR_C-HTH_sf"/>
</dbReference>
<organism evidence="3 4">
    <name type="scientific">Saccharopolyspora taberi</name>
    <dbReference type="NCBI Taxonomy" id="60895"/>
    <lineage>
        <taxon>Bacteria</taxon>
        <taxon>Bacillati</taxon>
        <taxon>Actinomycetota</taxon>
        <taxon>Actinomycetes</taxon>
        <taxon>Pseudonocardiales</taxon>
        <taxon>Pseudonocardiaceae</taxon>
        <taxon>Saccharopolyspora</taxon>
    </lineage>
</organism>
<dbReference type="Proteomes" id="UP001500979">
    <property type="component" value="Unassembled WGS sequence"/>
</dbReference>
<comment type="caution">
    <text evidence="3">The sequence shown here is derived from an EMBL/GenBank/DDBJ whole genome shotgun (WGS) entry which is preliminary data.</text>
</comment>
<dbReference type="InterPro" id="IPR051448">
    <property type="entry name" value="CdaR-like_regulators"/>
</dbReference>
<evidence type="ECO:0000259" key="1">
    <source>
        <dbReference type="Pfam" id="PF07905"/>
    </source>
</evidence>
<evidence type="ECO:0000259" key="2">
    <source>
        <dbReference type="Pfam" id="PF13556"/>
    </source>
</evidence>
<dbReference type="Gene3D" id="1.10.10.2840">
    <property type="entry name" value="PucR C-terminal helix-turn-helix domain"/>
    <property type="match status" value="1"/>
</dbReference>
<gene>
    <name evidence="3" type="ORF">GCM10010470_12260</name>
</gene>
<dbReference type="PANTHER" id="PTHR33744:SF1">
    <property type="entry name" value="DNA-BINDING TRANSCRIPTIONAL ACTIVATOR ADER"/>
    <property type="match status" value="1"/>
</dbReference>
<keyword evidence="4" id="KW-1185">Reference proteome</keyword>
<reference evidence="3 4" key="1">
    <citation type="journal article" date="2019" name="Int. J. Syst. Evol. Microbiol.">
        <title>The Global Catalogue of Microorganisms (GCM) 10K type strain sequencing project: providing services to taxonomists for standard genome sequencing and annotation.</title>
        <authorList>
            <consortium name="The Broad Institute Genomics Platform"/>
            <consortium name="The Broad Institute Genome Sequencing Center for Infectious Disease"/>
            <person name="Wu L."/>
            <person name="Ma J."/>
        </authorList>
    </citation>
    <scope>NUCLEOTIDE SEQUENCE [LARGE SCALE GENOMIC DNA]</scope>
    <source>
        <strain evidence="3 4">JCM 9383</strain>
    </source>
</reference>
<sequence length="482" mass="50679">MPLSLRELVADPALGLITHAGAPALERPVSWVHTSELADPTPFLEGGELLLTTGLSLRPELCADFVDRLTAAGVAGLGFGVGLSHDRIPAALSDAAARAGLALLEVPKRTPFIAISKAVSRAIAAEEYAGLRRTSRAQHELAQAAGTAHGLAALVRKLASLLDAWVLLLDAAGGLMHAAPASAAARLEALTADVERLRAKRGLAAAGVSVDGQEVSMQALGGRARGFLVVGREAPFGTTDHHVINSAASLLTLALEQVEALSGARRRLRAGYLELMLRGEPVDLADLHAELPPEPLRVLVLRGRDPDDLLHQLEAEQPSAPMFLAEHEGAVVALASETGAEWLAGLPDLLIGISDPCELSSLAGGLREAGQAAAAADRAGGVVHFSELAGGGLLRLVPERDARAFADALLAPLRSNEVLVASLREWLAQHGQWDPAASRLGVHRHTLRNRMRKVEQLLGRGLDQPGVRAELWLALQVHDRSG</sequence>
<evidence type="ECO:0000313" key="3">
    <source>
        <dbReference type="EMBL" id="GAA2780026.1"/>
    </source>
</evidence>